<evidence type="ECO:0008006" key="4">
    <source>
        <dbReference type="Google" id="ProtNLM"/>
    </source>
</evidence>
<evidence type="ECO:0000313" key="3">
    <source>
        <dbReference type="Proteomes" id="UP000604381"/>
    </source>
</evidence>
<protein>
    <recommendedName>
        <fullName evidence="4">TnsA endonuclease N-terminal domain-containing protein</fullName>
    </recommendedName>
</protein>
<reference evidence="2" key="1">
    <citation type="submission" date="2020-10" db="EMBL/GenBank/DDBJ databases">
        <title>An improved Amphimedon queenslandica hologenome assembly reveals how three proteobacterial symbionts can extend the metabolic phenotypic of their marine sponge host.</title>
        <authorList>
            <person name="Degnan B."/>
            <person name="Degnan S."/>
            <person name="Xiang X."/>
        </authorList>
    </citation>
    <scope>NUCLEOTIDE SEQUENCE</scope>
    <source>
        <strain evidence="2">AqS2</strain>
    </source>
</reference>
<feature type="signal peptide" evidence="1">
    <location>
        <begin position="1"/>
        <end position="21"/>
    </location>
</feature>
<keyword evidence="1" id="KW-0732">Signal</keyword>
<dbReference type="Gene3D" id="3.40.91.30">
    <property type="match status" value="1"/>
</dbReference>
<feature type="chain" id="PRO_5037372011" description="TnsA endonuclease N-terminal domain-containing protein" evidence="1">
    <location>
        <begin position="22"/>
        <end position="167"/>
    </location>
</feature>
<gene>
    <name evidence="2" type="ORF">ISN26_02090</name>
</gene>
<organism evidence="2 3">
    <name type="scientific">Candidatus Amphirhobacter heronislandensis</name>
    <dbReference type="NCBI Taxonomy" id="1732024"/>
    <lineage>
        <taxon>Bacteria</taxon>
        <taxon>Pseudomonadati</taxon>
        <taxon>Pseudomonadota</taxon>
        <taxon>Gammaproteobacteria</taxon>
        <taxon>Candidatus Tethybacterales</taxon>
        <taxon>Candidatus Tethybacteraceae</taxon>
        <taxon>Candidatus Amphirhobacter</taxon>
    </lineage>
</organism>
<comment type="caution">
    <text evidence="2">The sequence shown here is derived from an EMBL/GenBank/DDBJ whole genome shotgun (WGS) entry which is preliminary data.</text>
</comment>
<name>A0A930UGU0_9GAMM</name>
<accession>A0A930UGU0</accession>
<evidence type="ECO:0000256" key="1">
    <source>
        <dbReference type="SAM" id="SignalP"/>
    </source>
</evidence>
<evidence type="ECO:0000313" key="2">
    <source>
        <dbReference type="EMBL" id="MBF2734871.1"/>
    </source>
</evidence>
<dbReference type="EMBL" id="JADHEI010000028">
    <property type="protein sequence ID" value="MBF2734871.1"/>
    <property type="molecule type" value="Genomic_DNA"/>
</dbReference>
<dbReference type="Proteomes" id="UP000604381">
    <property type="component" value="Unassembled WGS sequence"/>
</dbReference>
<proteinExistence type="predicted"/>
<keyword evidence="3" id="KW-1185">Reference proteome</keyword>
<sequence length="167" mass="19519">MSGVFIAFLALLFLVAVLNQAAKAEARGNRASRGKRSRYATGRVYGIWYDSSFERDYIRYAVELDRSIESIRRYDEVQGPIAYSYRGRQRRYYPDFIVKYASGEERIIELKGYVSQKSRAKHERSRDAVKWYFEAACWDIKSKVDREALPLAELRRRGIDKPGVSRK</sequence>
<dbReference type="AlphaFoldDB" id="A0A930UGU0"/>